<evidence type="ECO:0000256" key="2">
    <source>
        <dbReference type="SAM" id="SignalP"/>
    </source>
</evidence>
<keyword evidence="1" id="KW-0472">Membrane</keyword>
<dbReference type="KEGG" id="lbc:LACBIDRAFT_318735"/>
<feature type="chain" id="PRO_5002748512" evidence="2">
    <location>
        <begin position="25"/>
        <end position="196"/>
    </location>
</feature>
<dbReference type="OrthoDB" id="2951040at2759"/>
<evidence type="ECO:0000256" key="1">
    <source>
        <dbReference type="SAM" id="Phobius"/>
    </source>
</evidence>
<organism evidence="4">
    <name type="scientific">Laccaria bicolor (strain S238N-H82 / ATCC MYA-4686)</name>
    <name type="common">Bicoloured deceiver</name>
    <name type="synonym">Laccaria laccata var. bicolor</name>
    <dbReference type="NCBI Taxonomy" id="486041"/>
    <lineage>
        <taxon>Eukaryota</taxon>
        <taxon>Fungi</taxon>
        <taxon>Dikarya</taxon>
        <taxon>Basidiomycota</taxon>
        <taxon>Agaricomycotina</taxon>
        <taxon>Agaricomycetes</taxon>
        <taxon>Agaricomycetidae</taxon>
        <taxon>Agaricales</taxon>
        <taxon>Agaricineae</taxon>
        <taxon>Hydnangiaceae</taxon>
        <taxon>Laccaria</taxon>
    </lineage>
</organism>
<sequence length="196" mass="20678">MSRMTFIARLTLFILNYFAHTALSAFTKAIKSGKDYVEPNSAGTWCYYPAAKSNLDVACVGKQAEFVSVMGAHLAQGVSISYYGANNQRLGGAEYPVKTTSGKVYLCLSGRAGDGTYKTECELSTLDNRFGGSSRCALAVSQTTVTDGCYVPGSSGGSTSSSLTSGTASTLRSTLVHKSMVFGLGLMSFVFLLVVN</sequence>
<keyword evidence="1" id="KW-1133">Transmembrane helix</keyword>
<dbReference type="GeneID" id="6075418"/>
<dbReference type="InParanoid" id="B0D6Y2"/>
<keyword evidence="1" id="KW-0812">Transmembrane</keyword>
<gene>
    <name evidence="3" type="ORF">LACBIDRAFT_318735</name>
</gene>
<feature type="signal peptide" evidence="2">
    <location>
        <begin position="1"/>
        <end position="24"/>
    </location>
</feature>
<accession>B0D6Y2</accession>
<proteinExistence type="predicted"/>
<feature type="transmembrane region" description="Helical" evidence="1">
    <location>
        <begin position="175"/>
        <end position="195"/>
    </location>
</feature>
<name>B0D6Y2_LACBS</name>
<dbReference type="Proteomes" id="UP000001194">
    <property type="component" value="Unassembled WGS sequence"/>
</dbReference>
<dbReference type="HOGENOM" id="CLU_090715_0_0_1"/>
<protein>
    <submittedName>
        <fullName evidence="3">Predicted protein</fullName>
    </submittedName>
</protein>
<dbReference type="EMBL" id="DS547099">
    <property type="protein sequence ID" value="EDR09302.1"/>
    <property type="molecule type" value="Genomic_DNA"/>
</dbReference>
<dbReference type="AlphaFoldDB" id="B0D6Y2"/>
<evidence type="ECO:0000313" key="4">
    <source>
        <dbReference type="Proteomes" id="UP000001194"/>
    </source>
</evidence>
<evidence type="ECO:0000313" key="3">
    <source>
        <dbReference type="EMBL" id="EDR09302.1"/>
    </source>
</evidence>
<keyword evidence="2" id="KW-0732">Signal</keyword>
<reference evidence="3 4" key="1">
    <citation type="journal article" date="2008" name="Nature">
        <title>The genome of Laccaria bicolor provides insights into mycorrhizal symbiosis.</title>
        <authorList>
            <person name="Martin F."/>
            <person name="Aerts A."/>
            <person name="Ahren D."/>
            <person name="Brun A."/>
            <person name="Danchin E.G.J."/>
            <person name="Duchaussoy F."/>
            <person name="Gibon J."/>
            <person name="Kohler A."/>
            <person name="Lindquist E."/>
            <person name="Pereda V."/>
            <person name="Salamov A."/>
            <person name="Shapiro H.J."/>
            <person name="Wuyts J."/>
            <person name="Blaudez D."/>
            <person name="Buee M."/>
            <person name="Brokstein P."/>
            <person name="Canbaeck B."/>
            <person name="Cohen D."/>
            <person name="Courty P.E."/>
            <person name="Coutinho P.M."/>
            <person name="Delaruelle C."/>
            <person name="Detter J.C."/>
            <person name="Deveau A."/>
            <person name="DiFazio S."/>
            <person name="Duplessis S."/>
            <person name="Fraissinet-Tachet L."/>
            <person name="Lucic E."/>
            <person name="Frey-Klett P."/>
            <person name="Fourrey C."/>
            <person name="Feussner I."/>
            <person name="Gay G."/>
            <person name="Grimwood J."/>
            <person name="Hoegger P.J."/>
            <person name="Jain P."/>
            <person name="Kilaru S."/>
            <person name="Labbe J."/>
            <person name="Lin Y.C."/>
            <person name="Legue V."/>
            <person name="Le Tacon F."/>
            <person name="Marmeisse R."/>
            <person name="Melayah D."/>
            <person name="Montanini B."/>
            <person name="Muratet M."/>
            <person name="Nehls U."/>
            <person name="Niculita-Hirzel H."/>
            <person name="Oudot-Le Secq M.P."/>
            <person name="Peter M."/>
            <person name="Quesneville H."/>
            <person name="Rajashekar B."/>
            <person name="Reich M."/>
            <person name="Rouhier N."/>
            <person name="Schmutz J."/>
            <person name="Yin T."/>
            <person name="Chalot M."/>
            <person name="Henrissat B."/>
            <person name="Kuees U."/>
            <person name="Lucas S."/>
            <person name="Van de Peer Y."/>
            <person name="Podila G.K."/>
            <person name="Polle A."/>
            <person name="Pukkila P.J."/>
            <person name="Richardson P.M."/>
            <person name="Rouze P."/>
            <person name="Sanders I.R."/>
            <person name="Stajich J.E."/>
            <person name="Tunlid A."/>
            <person name="Tuskan G."/>
            <person name="Grigoriev I.V."/>
        </authorList>
    </citation>
    <scope>NUCLEOTIDE SEQUENCE [LARGE SCALE GENOMIC DNA]</scope>
    <source>
        <strain evidence="4">S238N-H82 / ATCC MYA-4686</strain>
    </source>
</reference>
<dbReference type="RefSeq" id="XP_001879651.1">
    <property type="nucleotide sequence ID" value="XM_001879616.1"/>
</dbReference>
<keyword evidence="4" id="KW-1185">Reference proteome</keyword>